<feature type="region of interest" description="Disordered" evidence="1">
    <location>
        <begin position="122"/>
        <end position="167"/>
    </location>
</feature>
<dbReference type="Proteomes" id="UP001497623">
    <property type="component" value="Unassembled WGS sequence"/>
</dbReference>
<dbReference type="SUPFAM" id="SSF56436">
    <property type="entry name" value="C-type lectin-like"/>
    <property type="match status" value="1"/>
</dbReference>
<keyword evidence="4" id="KW-1185">Reference proteome</keyword>
<evidence type="ECO:0000256" key="1">
    <source>
        <dbReference type="SAM" id="MobiDB-lite"/>
    </source>
</evidence>
<evidence type="ECO:0000256" key="2">
    <source>
        <dbReference type="SAM" id="Phobius"/>
    </source>
</evidence>
<accession>A0AAV2SIV2</accession>
<dbReference type="EMBL" id="CAXKWB010068352">
    <property type="protein sequence ID" value="CAL4191855.1"/>
    <property type="molecule type" value="Genomic_DNA"/>
</dbReference>
<proteinExistence type="predicted"/>
<keyword evidence="2" id="KW-1133">Transmembrane helix</keyword>
<feature type="non-terminal residue" evidence="3">
    <location>
        <position position="1"/>
    </location>
</feature>
<name>A0AAV2SIV2_MEGNR</name>
<sequence>YWVGARNQNTTTYKWLNGNNITAGWRGNKPTSTESGHCVTIVEKANNTSGLEALTCSRFSRKFICQISDTSIANTYVATTTMSTTTQQDSAVIWYVAGGVLTLLLLALLCVVCIKRRHGGTPTSENLNTVSTHRESTHVSENSMYGVVTGPQNDTPSRRGSHHDSENSLYGAVTQF</sequence>
<feature type="compositionally biased region" description="Polar residues" evidence="1">
    <location>
        <begin position="122"/>
        <end position="131"/>
    </location>
</feature>
<evidence type="ECO:0000313" key="3">
    <source>
        <dbReference type="EMBL" id="CAL4191855.1"/>
    </source>
</evidence>
<evidence type="ECO:0008006" key="5">
    <source>
        <dbReference type="Google" id="ProtNLM"/>
    </source>
</evidence>
<evidence type="ECO:0000313" key="4">
    <source>
        <dbReference type="Proteomes" id="UP001497623"/>
    </source>
</evidence>
<reference evidence="3 4" key="1">
    <citation type="submission" date="2024-05" db="EMBL/GenBank/DDBJ databases">
        <authorList>
            <person name="Wallberg A."/>
        </authorList>
    </citation>
    <scope>NUCLEOTIDE SEQUENCE [LARGE SCALE GENOMIC DNA]</scope>
</reference>
<gene>
    <name evidence="3" type="ORF">MNOR_LOCUS36674</name>
</gene>
<dbReference type="InterPro" id="IPR016187">
    <property type="entry name" value="CTDL_fold"/>
</dbReference>
<dbReference type="Gene3D" id="3.10.100.10">
    <property type="entry name" value="Mannose-Binding Protein A, subunit A"/>
    <property type="match status" value="1"/>
</dbReference>
<keyword evidence="2" id="KW-0472">Membrane</keyword>
<organism evidence="3 4">
    <name type="scientific">Meganyctiphanes norvegica</name>
    <name type="common">Northern krill</name>
    <name type="synonym">Thysanopoda norvegica</name>
    <dbReference type="NCBI Taxonomy" id="48144"/>
    <lineage>
        <taxon>Eukaryota</taxon>
        <taxon>Metazoa</taxon>
        <taxon>Ecdysozoa</taxon>
        <taxon>Arthropoda</taxon>
        <taxon>Crustacea</taxon>
        <taxon>Multicrustacea</taxon>
        <taxon>Malacostraca</taxon>
        <taxon>Eumalacostraca</taxon>
        <taxon>Eucarida</taxon>
        <taxon>Euphausiacea</taxon>
        <taxon>Euphausiidae</taxon>
        <taxon>Meganyctiphanes</taxon>
    </lineage>
</organism>
<keyword evidence="2" id="KW-0812">Transmembrane</keyword>
<feature type="transmembrane region" description="Helical" evidence="2">
    <location>
        <begin position="92"/>
        <end position="114"/>
    </location>
</feature>
<protein>
    <recommendedName>
        <fullName evidence="5">C-type lectin domain-containing protein</fullName>
    </recommendedName>
</protein>
<comment type="caution">
    <text evidence="3">The sequence shown here is derived from an EMBL/GenBank/DDBJ whole genome shotgun (WGS) entry which is preliminary data.</text>
</comment>
<dbReference type="AlphaFoldDB" id="A0AAV2SIV2"/>
<dbReference type="InterPro" id="IPR016186">
    <property type="entry name" value="C-type_lectin-like/link_sf"/>
</dbReference>